<feature type="transmembrane region" description="Helical" evidence="1">
    <location>
        <begin position="15"/>
        <end position="35"/>
    </location>
</feature>
<accession>A0ABT0B0P6</accession>
<keyword evidence="1" id="KW-0472">Membrane</keyword>
<feature type="domain" description="TadE-like" evidence="2">
    <location>
        <begin position="14"/>
        <end position="53"/>
    </location>
</feature>
<evidence type="ECO:0000313" key="3">
    <source>
        <dbReference type="EMBL" id="MCJ2178501.1"/>
    </source>
</evidence>
<gene>
    <name evidence="3" type="ORF">MTR64_08000</name>
</gene>
<keyword evidence="4" id="KW-1185">Reference proteome</keyword>
<dbReference type="Proteomes" id="UP001162880">
    <property type="component" value="Unassembled WGS sequence"/>
</dbReference>
<dbReference type="EMBL" id="JALHLE010000009">
    <property type="protein sequence ID" value="MCJ2178501.1"/>
    <property type="molecule type" value="Genomic_DNA"/>
</dbReference>
<protein>
    <submittedName>
        <fullName evidence="3">Pilus assembly protein</fullName>
    </submittedName>
</protein>
<sequence>MSQIVQAALADGKGAAVIELAIVLPVLLFLVAGIIDVSRYICAKIDVEQAAQRTTAFALAKRPTGSSAAYLVPEAVAAAGVPSNNVTAQLFLECDGVRQSKYATPCNVGQSTARFVSVSIKRQVQLLFNWTALGRMLSAPAMASTITVTGSSLMRIQ</sequence>
<reference evidence="3" key="1">
    <citation type="submission" date="2022-03" db="EMBL/GenBank/DDBJ databases">
        <title>Identification of a novel bacterium isolated from mangrove sediments.</title>
        <authorList>
            <person name="Pan X."/>
        </authorList>
    </citation>
    <scope>NUCLEOTIDE SEQUENCE</scope>
    <source>
        <strain evidence="3">B2580</strain>
    </source>
</reference>
<organism evidence="3 4">
    <name type="scientific">Novosphingobium album</name>
    <name type="common">ex Hu et al. 2023</name>
    <dbReference type="NCBI Taxonomy" id="2930093"/>
    <lineage>
        <taxon>Bacteria</taxon>
        <taxon>Pseudomonadati</taxon>
        <taxon>Pseudomonadota</taxon>
        <taxon>Alphaproteobacteria</taxon>
        <taxon>Sphingomonadales</taxon>
        <taxon>Sphingomonadaceae</taxon>
        <taxon>Novosphingobium</taxon>
    </lineage>
</organism>
<proteinExistence type="predicted"/>
<name>A0ABT0B0P6_9SPHN</name>
<dbReference type="Pfam" id="PF07811">
    <property type="entry name" value="TadE"/>
    <property type="match status" value="1"/>
</dbReference>
<evidence type="ECO:0000313" key="4">
    <source>
        <dbReference type="Proteomes" id="UP001162880"/>
    </source>
</evidence>
<keyword evidence="1" id="KW-0812">Transmembrane</keyword>
<dbReference type="InterPro" id="IPR012495">
    <property type="entry name" value="TadE-like_dom"/>
</dbReference>
<keyword evidence="1" id="KW-1133">Transmembrane helix</keyword>
<evidence type="ECO:0000259" key="2">
    <source>
        <dbReference type="Pfam" id="PF07811"/>
    </source>
</evidence>
<comment type="caution">
    <text evidence="3">The sequence shown here is derived from an EMBL/GenBank/DDBJ whole genome shotgun (WGS) entry which is preliminary data.</text>
</comment>
<dbReference type="RefSeq" id="WP_243992597.1">
    <property type="nucleotide sequence ID" value="NZ_JALHLE010000009.1"/>
</dbReference>
<evidence type="ECO:0000256" key="1">
    <source>
        <dbReference type="SAM" id="Phobius"/>
    </source>
</evidence>